<feature type="compositionally biased region" description="Basic and acidic residues" evidence="2">
    <location>
        <begin position="257"/>
        <end position="272"/>
    </location>
</feature>
<gene>
    <name evidence="4" type="ORF">APLA_LOCUS3219</name>
</gene>
<dbReference type="Pfam" id="PF12874">
    <property type="entry name" value="zf-met"/>
    <property type="match status" value="2"/>
</dbReference>
<keyword evidence="1" id="KW-0863">Zinc-finger</keyword>
<evidence type="ECO:0000256" key="1">
    <source>
        <dbReference type="PROSITE-ProRule" id="PRU00042"/>
    </source>
</evidence>
<feature type="domain" description="C2H2-type" evidence="3">
    <location>
        <begin position="92"/>
        <end position="120"/>
    </location>
</feature>
<dbReference type="InterPro" id="IPR003604">
    <property type="entry name" value="Matrin/U1-like-C_Znf_C2H2"/>
</dbReference>
<keyword evidence="1" id="KW-0862">Zinc</keyword>
<sequence>MFISTAHTYLLNFCSHKQDFEVSAITMPYELHRSAIITGTLNCFCLACDRFLENREEALCHIKTSSHCESLSAVPYLEKFKDQYFRKFNAGYYCELCNKLMASAVQLKLHEAEDHHKQKKGTNLLKSMDGGVVAFNNIIIKERAWHGLMDKVCYICEIEFENEDLHKSDTSHALSLIQGTVKFGANDDIYRQINNSTVQCLTCNILLDSSSMNKHSDDGEHINLYKMCKIEEYKELKDEKDINEDFSQTTNLSNNTDSKDNKKQNSSCNKERGTSLITHREVTLQCSNIDINYETEVAFCRKCRVHIKFDYNDIVNHIEEHSNLKRSTSPVALYPANVSGTKYCTKPKQNEINVENINSAPKNNCVNQEINNERNSIEVRDFAKDNDITYNLNGGKAFCQTCKVEMPFSLKSMKEHVRGLPHNRNLKAKKAKVKNSQSKQVVTKYIRSLAVVKSPFANGYMINETVLISQSSFLLFQHKKGDTYIECLLCENIVSQDTLNTHVKTCSVPSGKKLQVILTDELEFIREIRPESFHCGHCNVIISGWSEMESHLQGRDHDRLKFNSRLCHGVLCGMLPLHALLLLEDE</sequence>
<dbReference type="PROSITE" id="PS50157">
    <property type="entry name" value="ZINC_FINGER_C2H2_2"/>
    <property type="match status" value="1"/>
</dbReference>
<accession>A0A8S0Z5E3</accession>
<dbReference type="GO" id="GO:0008270">
    <property type="term" value="F:zinc ion binding"/>
    <property type="evidence" value="ECO:0007669"/>
    <property type="project" value="UniProtKB-KW"/>
</dbReference>
<dbReference type="SUPFAM" id="SSF57667">
    <property type="entry name" value="beta-beta-alpha zinc fingers"/>
    <property type="match status" value="2"/>
</dbReference>
<dbReference type="GO" id="GO:0003676">
    <property type="term" value="F:nucleic acid binding"/>
    <property type="evidence" value="ECO:0007669"/>
    <property type="project" value="InterPro"/>
</dbReference>
<dbReference type="EMBL" id="CADEBD010000279">
    <property type="protein sequence ID" value="CAB3227735.1"/>
    <property type="molecule type" value="Genomic_DNA"/>
</dbReference>
<dbReference type="OrthoDB" id="6513408at2759"/>
<comment type="caution">
    <text evidence="4">The sequence shown here is derived from an EMBL/GenBank/DDBJ whole genome shotgun (WGS) entry which is preliminary data.</text>
</comment>
<dbReference type="InterPro" id="IPR036236">
    <property type="entry name" value="Znf_C2H2_sf"/>
</dbReference>
<dbReference type="InterPro" id="IPR013087">
    <property type="entry name" value="Znf_C2H2_type"/>
</dbReference>
<protein>
    <recommendedName>
        <fullName evidence="3">C2H2-type domain-containing protein</fullName>
    </recommendedName>
</protein>
<feature type="compositionally biased region" description="Polar residues" evidence="2">
    <location>
        <begin position="247"/>
        <end position="256"/>
    </location>
</feature>
<dbReference type="SMART" id="SM00451">
    <property type="entry name" value="ZnF_U1"/>
    <property type="match status" value="4"/>
</dbReference>
<evidence type="ECO:0000313" key="5">
    <source>
        <dbReference type="Proteomes" id="UP000494256"/>
    </source>
</evidence>
<dbReference type="AlphaFoldDB" id="A0A8S0Z5E3"/>
<evidence type="ECO:0000259" key="3">
    <source>
        <dbReference type="PROSITE" id="PS50157"/>
    </source>
</evidence>
<feature type="region of interest" description="Disordered" evidence="2">
    <location>
        <begin position="247"/>
        <end position="272"/>
    </location>
</feature>
<organism evidence="4 5">
    <name type="scientific">Arctia plantaginis</name>
    <name type="common">Wood tiger moth</name>
    <name type="synonym">Phalaena plantaginis</name>
    <dbReference type="NCBI Taxonomy" id="874455"/>
    <lineage>
        <taxon>Eukaryota</taxon>
        <taxon>Metazoa</taxon>
        <taxon>Ecdysozoa</taxon>
        <taxon>Arthropoda</taxon>
        <taxon>Hexapoda</taxon>
        <taxon>Insecta</taxon>
        <taxon>Pterygota</taxon>
        <taxon>Neoptera</taxon>
        <taxon>Endopterygota</taxon>
        <taxon>Lepidoptera</taxon>
        <taxon>Glossata</taxon>
        <taxon>Ditrysia</taxon>
        <taxon>Noctuoidea</taxon>
        <taxon>Erebidae</taxon>
        <taxon>Arctiinae</taxon>
        <taxon>Arctia</taxon>
    </lineage>
</organism>
<keyword evidence="1" id="KW-0479">Metal-binding</keyword>
<dbReference type="SMART" id="SM00355">
    <property type="entry name" value="ZnF_C2H2"/>
    <property type="match status" value="4"/>
</dbReference>
<evidence type="ECO:0000256" key="2">
    <source>
        <dbReference type="SAM" id="MobiDB-lite"/>
    </source>
</evidence>
<dbReference type="Proteomes" id="UP000494256">
    <property type="component" value="Unassembled WGS sequence"/>
</dbReference>
<proteinExistence type="predicted"/>
<name>A0A8S0Z5E3_ARCPL</name>
<evidence type="ECO:0000313" key="4">
    <source>
        <dbReference type="EMBL" id="CAB3227735.1"/>
    </source>
</evidence>
<reference evidence="4 5" key="1">
    <citation type="submission" date="2020-04" db="EMBL/GenBank/DDBJ databases">
        <authorList>
            <person name="Wallbank WR R."/>
            <person name="Pardo Diaz C."/>
            <person name="Kozak K."/>
            <person name="Martin S."/>
            <person name="Jiggins C."/>
            <person name="Moest M."/>
            <person name="Warren A I."/>
            <person name="Byers J.R.P. K."/>
            <person name="Montejo-Kovacevich G."/>
            <person name="Yen C E."/>
        </authorList>
    </citation>
    <scope>NUCLEOTIDE SEQUENCE [LARGE SCALE GENOMIC DNA]</scope>
</reference>
<dbReference type="PROSITE" id="PS00028">
    <property type="entry name" value="ZINC_FINGER_C2H2_1"/>
    <property type="match status" value="1"/>
</dbReference>